<dbReference type="eggNOG" id="COG3293">
    <property type="taxonomic scope" value="Bacteria"/>
</dbReference>
<dbReference type="Proteomes" id="UP000000245">
    <property type="component" value="Chromosome"/>
</dbReference>
<dbReference type="HOGENOM" id="CLU_2217264_0_0_5"/>
<evidence type="ECO:0000313" key="1">
    <source>
        <dbReference type="EMBL" id="ABQ29993.1"/>
    </source>
</evidence>
<dbReference type="KEGG" id="acr:Acry_0773"/>
<keyword evidence="2" id="KW-1185">Reference proteome</keyword>
<name>A5FWL1_ACICJ</name>
<sequence length="106" mass="12190">MAVSKRIRDNWVMGWVAGQIVIRQGCKRTVRDRDVDPTTRRRHRRDGLRYGSDLTDAEFIILLPFPPPDADSGRKRAHSMREIMNVICYMLRGGIAPRLTLDGFPP</sequence>
<reference evidence="1 2" key="1">
    <citation type="submission" date="2007-05" db="EMBL/GenBank/DDBJ databases">
        <title>Complete sequence of chromosome of Acidiphilium cryptum JF-5.</title>
        <authorList>
            <consortium name="US DOE Joint Genome Institute"/>
            <person name="Copeland A."/>
            <person name="Lucas S."/>
            <person name="Lapidus A."/>
            <person name="Barry K."/>
            <person name="Detter J.C."/>
            <person name="Glavina del Rio T."/>
            <person name="Hammon N."/>
            <person name="Israni S."/>
            <person name="Dalin E."/>
            <person name="Tice H."/>
            <person name="Pitluck S."/>
            <person name="Sims D."/>
            <person name="Brettin T."/>
            <person name="Bruce D."/>
            <person name="Han C."/>
            <person name="Schmutz J."/>
            <person name="Larimer F."/>
            <person name="Land M."/>
            <person name="Hauser L."/>
            <person name="Kyrpides N."/>
            <person name="Kim E."/>
            <person name="Magnuson T."/>
            <person name="Richardson P."/>
        </authorList>
    </citation>
    <scope>NUCLEOTIDE SEQUENCE [LARGE SCALE GENOMIC DNA]</scope>
    <source>
        <strain evidence="1 2">JF-5</strain>
    </source>
</reference>
<dbReference type="EMBL" id="CP000697">
    <property type="protein sequence ID" value="ABQ29993.1"/>
    <property type="molecule type" value="Genomic_DNA"/>
</dbReference>
<organism evidence="1 2">
    <name type="scientific">Acidiphilium cryptum (strain JF-5)</name>
    <dbReference type="NCBI Taxonomy" id="349163"/>
    <lineage>
        <taxon>Bacteria</taxon>
        <taxon>Pseudomonadati</taxon>
        <taxon>Pseudomonadota</taxon>
        <taxon>Alphaproteobacteria</taxon>
        <taxon>Acetobacterales</taxon>
        <taxon>Acidocellaceae</taxon>
        <taxon>Acidiphilium</taxon>
    </lineage>
</organism>
<dbReference type="AlphaFoldDB" id="A5FWL1"/>
<protein>
    <recommendedName>
        <fullName evidence="3">Transposase</fullName>
    </recommendedName>
</protein>
<dbReference type="STRING" id="349163.Acry_0773"/>
<gene>
    <name evidence="1" type="ordered locus">Acry_0773</name>
</gene>
<evidence type="ECO:0000313" key="2">
    <source>
        <dbReference type="Proteomes" id="UP000000245"/>
    </source>
</evidence>
<proteinExistence type="predicted"/>
<evidence type="ECO:0008006" key="3">
    <source>
        <dbReference type="Google" id="ProtNLM"/>
    </source>
</evidence>
<accession>A5FWL1</accession>